<dbReference type="InterPro" id="IPR036421">
    <property type="entry name" value="Fe_dep_repressor_sf"/>
</dbReference>
<name>A0ABQ3VJX7_9CHLR</name>
<organism evidence="8 9">
    <name type="scientific">Dictyobacter formicarum</name>
    <dbReference type="NCBI Taxonomy" id="2778368"/>
    <lineage>
        <taxon>Bacteria</taxon>
        <taxon>Bacillati</taxon>
        <taxon>Chloroflexota</taxon>
        <taxon>Ktedonobacteria</taxon>
        <taxon>Ktedonobacterales</taxon>
        <taxon>Dictyobacteraceae</taxon>
        <taxon>Dictyobacter</taxon>
    </lineage>
</organism>
<comment type="subunit">
    <text evidence="3">Homodimer.</text>
</comment>
<feature type="domain" description="HTH dtxR-type" evidence="7">
    <location>
        <begin position="7"/>
        <end position="68"/>
    </location>
</feature>
<dbReference type="Proteomes" id="UP000635565">
    <property type="component" value="Unassembled WGS sequence"/>
</dbReference>
<comment type="caution">
    <text evidence="8">The sequence shown here is derived from an EMBL/GenBank/DDBJ whole genome shotgun (WGS) entry which is preliminary data.</text>
</comment>
<sequence>MKTEEILSATVEEYLEMIYNMSMEDEVVIGARLAERFHVSAPTVTEMLKRLVRDGYVEMNSKRHVFLTEAGNEAAEAVLRRHRLTERFLVDMLGMQWHEVHEEACRLEHFISGAVESRVIANLNSPMTCPHGNPIPGSVPNARTYLKDNHAVRLSTVTNGTHVTILCVSEVVEDEEALIMYMHEKGLTPGTHLMMLAQSDGTPSTEPPTGELQEKVRLLVEERVVAISADAAAKLWVVPA</sequence>
<evidence type="ECO:0000256" key="4">
    <source>
        <dbReference type="ARBA" id="ARBA00023015"/>
    </source>
</evidence>
<evidence type="ECO:0000313" key="8">
    <source>
        <dbReference type="EMBL" id="GHO86100.1"/>
    </source>
</evidence>
<dbReference type="Pfam" id="PF01325">
    <property type="entry name" value="Fe_dep_repress"/>
    <property type="match status" value="1"/>
</dbReference>
<dbReference type="Gene3D" id="1.10.10.10">
    <property type="entry name" value="Winged helix-like DNA-binding domain superfamily/Winged helix DNA-binding domain"/>
    <property type="match status" value="1"/>
</dbReference>
<proteinExistence type="inferred from homology"/>
<dbReference type="InterPro" id="IPR036390">
    <property type="entry name" value="WH_DNA-bd_sf"/>
</dbReference>
<evidence type="ECO:0000256" key="6">
    <source>
        <dbReference type="ARBA" id="ARBA00023163"/>
    </source>
</evidence>
<evidence type="ECO:0000313" key="9">
    <source>
        <dbReference type="Proteomes" id="UP000635565"/>
    </source>
</evidence>
<dbReference type="Gene3D" id="1.10.60.10">
    <property type="entry name" value="Iron dependent repressor, metal binding and dimerisation domain"/>
    <property type="match status" value="1"/>
</dbReference>
<dbReference type="PROSITE" id="PS50944">
    <property type="entry name" value="HTH_DTXR"/>
    <property type="match status" value="1"/>
</dbReference>
<evidence type="ECO:0000256" key="5">
    <source>
        <dbReference type="ARBA" id="ARBA00023125"/>
    </source>
</evidence>
<keyword evidence="9" id="KW-1185">Reference proteome</keyword>
<accession>A0ABQ3VJX7</accession>
<keyword evidence="5" id="KW-0238">DNA-binding</keyword>
<dbReference type="SUPFAM" id="SSF47979">
    <property type="entry name" value="Iron-dependent repressor protein, dimerization domain"/>
    <property type="match status" value="1"/>
</dbReference>
<dbReference type="InterPro" id="IPR022689">
    <property type="entry name" value="Iron_dep_repressor"/>
</dbReference>
<dbReference type="SUPFAM" id="SSF50037">
    <property type="entry name" value="C-terminal domain of transcriptional repressors"/>
    <property type="match status" value="1"/>
</dbReference>
<comment type="similarity">
    <text evidence="2">Belongs to the DtxR/MntR family.</text>
</comment>
<evidence type="ECO:0000256" key="2">
    <source>
        <dbReference type="ARBA" id="ARBA00007871"/>
    </source>
</evidence>
<dbReference type="RefSeq" id="WP_201363735.1">
    <property type="nucleotide sequence ID" value="NZ_BNJJ01000011.1"/>
</dbReference>
<gene>
    <name evidence="8" type="ORF">KSZ_41060</name>
</gene>
<keyword evidence="4" id="KW-0805">Transcription regulation</keyword>
<dbReference type="InterPro" id="IPR036388">
    <property type="entry name" value="WH-like_DNA-bd_sf"/>
</dbReference>
<keyword evidence="6" id="KW-0804">Transcription</keyword>
<dbReference type="InterPro" id="IPR050536">
    <property type="entry name" value="DtxR_MntR_Metal-Reg"/>
</dbReference>
<comment type="subcellular location">
    <subcellularLocation>
        <location evidence="1">Cytoplasm</location>
    </subcellularLocation>
</comment>
<dbReference type="PANTHER" id="PTHR33238">
    <property type="entry name" value="IRON (METAL) DEPENDENT REPRESSOR, DTXR FAMILY"/>
    <property type="match status" value="1"/>
</dbReference>
<dbReference type="SUPFAM" id="SSF46785">
    <property type="entry name" value="Winged helix' DNA-binding domain"/>
    <property type="match status" value="1"/>
</dbReference>
<dbReference type="EMBL" id="BNJJ01000011">
    <property type="protein sequence ID" value="GHO86100.1"/>
    <property type="molecule type" value="Genomic_DNA"/>
</dbReference>
<reference evidence="8 9" key="1">
    <citation type="journal article" date="2021" name="Int. J. Syst. Evol. Microbiol.">
        <title>Reticulibacter mediterranei gen. nov., sp. nov., within the new family Reticulibacteraceae fam. nov., and Ktedonospora formicarum gen. nov., sp. nov., Ktedonobacter robiniae sp. nov., Dictyobacter formicarum sp. nov. and Dictyobacter arantiisoli sp. nov., belonging to the class Ktedonobacteria.</title>
        <authorList>
            <person name="Yabe S."/>
            <person name="Zheng Y."/>
            <person name="Wang C.M."/>
            <person name="Sakai Y."/>
            <person name="Abe K."/>
            <person name="Yokota A."/>
            <person name="Donadio S."/>
            <person name="Cavaletti L."/>
            <person name="Monciardini P."/>
        </authorList>
    </citation>
    <scope>NUCLEOTIDE SEQUENCE [LARGE SCALE GENOMIC DNA]</scope>
    <source>
        <strain evidence="8 9">SOSP1-9</strain>
    </source>
</reference>
<dbReference type="InterPro" id="IPR001367">
    <property type="entry name" value="Fe_dep_repressor"/>
</dbReference>
<dbReference type="InterPro" id="IPR022687">
    <property type="entry name" value="HTH_DTXR"/>
</dbReference>
<dbReference type="Pfam" id="PF02742">
    <property type="entry name" value="Fe_dep_repr_C"/>
    <property type="match status" value="1"/>
</dbReference>
<evidence type="ECO:0000259" key="7">
    <source>
        <dbReference type="PROSITE" id="PS50944"/>
    </source>
</evidence>
<protein>
    <recommendedName>
        <fullName evidence="7">HTH dtxR-type domain-containing protein</fullName>
    </recommendedName>
</protein>
<evidence type="ECO:0000256" key="3">
    <source>
        <dbReference type="ARBA" id="ARBA00011738"/>
    </source>
</evidence>
<dbReference type="SMART" id="SM00529">
    <property type="entry name" value="HTH_DTXR"/>
    <property type="match status" value="1"/>
</dbReference>
<dbReference type="PANTHER" id="PTHR33238:SF10">
    <property type="entry name" value="IRON-DEPENDENT REPRESSOR IDER"/>
    <property type="match status" value="1"/>
</dbReference>
<dbReference type="InterPro" id="IPR008988">
    <property type="entry name" value="Transcriptional_repressor_C"/>
</dbReference>
<evidence type="ECO:0000256" key="1">
    <source>
        <dbReference type="ARBA" id="ARBA00004496"/>
    </source>
</evidence>